<feature type="signal peptide" evidence="4">
    <location>
        <begin position="1"/>
        <end position="22"/>
    </location>
</feature>
<dbReference type="Pfam" id="PF03480">
    <property type="entry name" value="DctP"/>
    <property type="match status" value="1"/>
</dbReference>
<feature type="chain" id="PRO_5013391606" evidence="4">
    <location>
        <begin position="23"/>
        <end position="329"/>
    </location>
</feature>
<dbReference type="InterPro" id="IPR038404">
    <property type="entry name" value="TRAP_DctP_sf"/>
</dbReference>
<dbReference type="AlphaFoldDB" id="A0A1Y5RPZ4"/>
<reference evidence="5 6" key="1">
    <citation type="submission" date="2017-03" db="EMBL/GenBank/DDBJ databases">
        <authorList>
            <person name="Afonso C.L."/>
            <person name="Miller P.J."/>
            <person name="Scott M.A."/>
            <person name="Spackman E."/>
            <person name="Goraichik I."/>
            <person name="Dimitrov K.M."/>
            <person name="Suarez D.L."/>
            <person name="Swayne D.E."/>
        </authorList>
    </citation>
    <scope>NUCLEOTIDE SEQUENCE [LARGE SCALE GENOMIC DNA]</scope>
    <source>
        <strain evidence="5 6">CECT 8620</strain>
    </source>
</reference>
<gene>
    <name evidence="5" type="ORF">AQS8620_00615</name>
</gene>
<evidence type="ECO:0000256" key="4">
    <source>
        <dbReference type="SAM" id="SignalP"/>
    </source>
</evidence>
<proteinExistence type="predicted"/>
<keyword evidence="2 4" id="KW-0732">Signal</keyword>
<sequence length="329" mass="35108">MTFTKYIGLAGMMVLGASAAHAADPEVTIRIAAGASSNGNVCKGYLDVWGEKVKAASDGRIDYELYCDGTLAKMGDAVNRVEQGVADMAWDVPAAYGARFAGFNVIGVPGLYHDPEVAGAALWQTYAEGTLGGSDEVKVMWVQVVNNNSFFMANPMADYANFDGAKIGMGSQMRAKVIETMGGVPVAIKVPEYYQSLSKGAIDGIMSTAGAIFDFGMESLLSEVYEGEFGGGLTFVVMNQDFYTSLPDDLREIIDENSGLEMTKWASAYLRDREHDEMSALPNVKIIQASDSDMVAFEPAFAAARDVYLDSDPANAGYLAALETALAAQ</sequence>
<dbReference type="Proteomes" id="UP000193862">
    <property type="component" value="Unassembled WGS sequence"/>
</dbReference>
<dbReference type="EMBL" id="FWFS01000002">
    <property type="protein sequence ID" value="SLN22628.1"/>
    <property type="molecule type" value="Genomic_DNA"/>
</dbReference>
<dbReference type="OrthoDB" id="7822595at2"/>
<name>A0A1Y5RPZ4_9RHOB</name>
<dbReference type="GO" id="GO:0042597">
    <property type="term" value="C:periplasmic space"/>
    <property type="evidence" value="ECO:0007669"/>
    <property type="project" value="UniProtKB-SubCell"/>
</dbReference>
<dbReference type="NCBIfam" id="NF037995">
    <property type="entry name" value="TRAP_S1"/>
    <property type="match status" value="1"/>
</dbReference>
<evidence type="ECO:0000313" key="6">
    <source>
        <dbReference type="Proteomes" id="UP000193862"/>
    </source>
</evidence>
<dbReference type="PANTHER" id="PTHR33376:SF15">
    <property type="entry name" value="BLL6794 PROTEIN"/>
    <property type="match status" value="1"/>
</dbReference>
<evidence type="ECO:0000313" key="5">
    <source>
        <dbReference type="EMBL" id="SLN22628.1"/>
    </source>
</evidence>
<evidence type="ECO:0000256" key="2">
    <source>
        <dbReference type="ARBA" id="ARBA00022729"/>
    </source>
</evidence>
<dbReference type="PANTHER" id="PTHR33376">
    <property type="match status" value="1"/>
</dbReference>
<dbReference type="InterPro" id="IPR018389">
    <property type="entry name" value="DctP_fam"/>
</dbReference>
<keyword evidence="6" id="KW-1185">Reference proteome</keyword>
<organism evidence="5 6">
    <name type="scientific">Aquimixticola soesokkakensis</name>
    <dbReference type="NCBI Taxonomy" id="1519096"/>
    <lineage>
        <taxon>Bacteria</taxon>
        <taxon>Pseudomonadati</taxon>
        <taxon>Pseudomonadota</taxon>
        <taxon>Alphaproteobacteria</taxon>
        <taxon>Rhodobacterales</taxon>
        <taxon>Paracoccaceae</taxon>
        <taxon>Aquimixticola</taxon>
    </lineage>
</organism>
<evidence type="ECO:0000256" key="1">
    <source>
        <dbReference type="ARBA" id="ARBA00004418"/>
    </source>
</evidence>
<evidence type="ECO:0000256" key="3">
    <source>
        <dbReference type="ARBA" id="ARBA00022764"/>
    </source>
</evidence>
<accession>A0A1Y5RPZ4</accession>
<protein>
    <submittedName>
        <fullName evidence="5">Bacterial extracellular solute-binding protein, family 7</fullName>
    </submittedName>
</protein>
<dbReference type="Gene3D" id="3.40.190.170">
    <property type="entry name" value="Bacterial extracellular solute-binding protein, family 7"/>
    <property type="match status" value="1"/>
</dbReference>
<comment type="subcellular location">
    <subcellularLocation>
        <location evidence="1">Periplasm</location>
    </subcellularLocation>
</comment>
<dbReference type="GO" id="GO:0055085">
    <property type="term" value="P:transmembrane transport"/>
    <property type="evidence" value="ECO:0007669"/>
    <property type="project" value="InterPro"/>
</dbReference>
<dbReference type="RefSeq" id="WP_085835381.1">
    <property type="nucleotide sequence ID" value="NZ_FWFS01000002.1"/>
</dbReference>
<keyword evidence="3" id="KW-0574">Periplasm</keyword>